<keyword evidence="2" id="KW-0472">Membrane</keyword>
<evidence type="ECO:0000313" key="4">
    <source>
        <dbReference type="Proteomes" id="UP001284537"/>
    </source>
</evidence>
<feature type="region of interest" description="Disordered" evidence="1">
    <location>
        <begin position="143"/>
        <end position="182"/>
    </location>
</feature>
<dbReference type="RefSeq" id="WP_319960949.1">
    <property type="nucleotide sequence ID" value="NZ_JAXARY010000004.1"/>
</dbReference>
<evidence type="ECO:0000313" key="3">
    <source>
        <dbReference type="EMBL" id="MDX8126887.1"/>
    </source>
</evidence>
<dbReference type="EMBL" id="JAXARY010000004">
    <property type="protein sequence ID" value="MDX8126887.1"/>
    <property type="molecule type" value="Genomic_DNA"/>
</dbReference>
<evidence type="ECO:0000256" key="2">
    <source>
        <dbReference type="SAM" id="Phobius"/>
    </source>
</evidence>
<feature type="transmembrane region" description="Helical" evidence="2">
    <location>
        <begin position="15"/>
        <end position="35"/>
    </location>
</feature>
<proteinExistence type="predicted"/>
<name>A0ABU4UBR5_9GAMM</name>
<comment type="caution">
    <text evidence="3">The sequence shown here is derived from an EMBL/GenBank/DDBJ whole genome shotgun (WGS) entry which is preliminary data.</text>
</comment>
<keyword evidence="2" id="KW-1133">Transmembrane helix</keyword>
<protein>
    <submittedName>
        <fullName evidence="3">Uncharacterized protein</fullName>
    </submittedName>
</protein>
<sequence>MRLKHVLPLRKEVSMHFILGTIILALFILAIRVIWHTLKSARLWFSQHWALWQTARLRQASVMPALLPPRFTAQNSLPATDWETLSQTVRQGILDRNNRPTYRLETLDIELQVKQKTQAIMLADIEIAKLQLSLAQAQELLAQPAKKRRKTQVEGPAKRPNPASALRNALGGGKEGSRSAVH</sequence>
<organism evidence="3 4">
    <name type="scientific">Methylomonas defluvii</name>
    <dbReference type="NCBI Taxonomy" id="3045149"/>
    <lineage>
        <taxon>Bacteria</taxon>
        <taxon>Pseudomonadati</taxon>
        <taxon>Pseudomonadota</taxon>
        <taxon>Gammaproteobacteria</taxon>
        <taxon>Methylococcales</taxon>
        <taxon>Methylococcaceae</taxon>
        <taxon>Methylomonas</taxon>
    </lineage>
</organism>
<dbReference type="Proteomes" id="UP001284537">
    <property type="component" value="Unassembled WGS sequence"/>
</dbReference>
<reference evidence="3 4" key="1">
    <citation type="submission" date="2023-11" db="EMBL/GenBank/DDBJ databases">
        <authorList>
            <person name="Ouyang M.-Y."/>
        </authorList>
    </citation>
    <scope>NUCLEOTIDE SEQUENCE [LARGE SCALE GENOMIC DNA]</scope>
    <source>
        <strain evidence="3 4">OY6</strain>
    </source>
</reference>
<gene>
    <name evidence="3" type="ORF">QLH52_06305</name>
</gene>
<evidence type="ECO:0000256" key="1">
    <source>
        <dbReference type="SAM" id="MobiDB-lite"/>
    </source>
</evidence>
<keyword evidence="4" id="KW-1185">Reference proteome</keyword>
<accession>A0ABU4UBR5</accession>
<keyword evidence="2" id="KW-0812">Transmembrane</keyword>